<protein>
    <submittedName>
        <fullName evidence="4">Response regulator</fullName>
    </submittedName>
</protein>
<dbReference type="EMBL" id="JAAGAB010000001">
    <property type="protein sequence ID" value="NDV00306.1"/>
    <property type="molecule type" value="Genomic_DNA"/>
</dbReference>
<dbReference type="InterPro" id="IPR011006">
    <property type="entry name" value="CheY-like_superfamily"/>
</dbReference>
<dbReference type="SMART" id="SM00448">
    <property type="entry name" value="REC"/>
    <property type="match status" value="1"/>
</dbReference>
<dbReference type="SUPFAM" id="SSF52172">
    <property type="entry name" value="CheY-like"/>
    <property type="match status" value="1"/>
</dbReference>
<accession>A0A6B2K1Q1</accession>
<keyword evidence="1 2" id="KW-0597">Phosphoprotein</keyword>
<dbReference type="InterPro" id="IPR001789">
    <property type="entry name" value="Sig_transdc_resp-reg_receiver"/>
</dbReference>
<reference evidence="4 5" key="1">
    <citation type="submission" date="2020-02" db="EMBL/GenBank/DDBJ databases">
        <title>Pseudoroseicyclus tamarix, sp. nov., isolated from offshore sediment of a Tamarix chinensis forest.</title>
        <authorList>
            <person name="Gai Y."/>
        </authorList>
    </citation>
    <scope>NUCLEOTIDE SEQUENCE [LARGE SCALE GENOMIC DNA]</scope>
    <source>
        <strain evidence="4 5">CLL3-39</strain>
    </source>
</reference>
<keyword evidence="5" id="KW-1185">Reference proteome</keyword>
<dbReference type="PANTHER" id="PTHR44591">
    <property type="entry name" value="STRESS RESPONSE REGULATOR PROTEIN 1"/>
    <property type="match status" value="1"/>
</dbReference>
<gene>
    <name evidence="4" type="ORF">GZA08_04890</name>
</gene>
<dbReference type="RefSeq" id="WP_163890512.1">
    <property type="nucleotide sequence ID" value="NZ_JAAFYS010000001.1"/>
</dbReference>
<dbReference type="InterPro" id="IPR050595">
    <property type="entry name" value="Bact_response_regulator"/>
</dbReference>
<dbReference type="Gene3D" id="3.40.50.2300">
    <property type="match status" value="1"/>
</dbReference>
<dbReference type="AlphaFoldDB" id="A0A6B2K1Q1"/>
<name>A0A6B2K1Q1_9RHOB</name>
<organism evidence="4 5">
    <name type="scientific">Pseudoroseicyclus tamaricis</name>
    <dbReference type="NCBI Taxonomy" id="2705421"/>
    <lineage>
        <taxon>Bacteria</taxon>
        <taxon>Pseudomonadati</taxon>
        <taxon>Pseudomonadota</taxon>
        <taxon>Alphaproteobacteria</taxon>
        <taxon>Rhodobacterales</taxon>
        <taxon>Paracoccaceae</taxon>
        <taxon>Pseudoroseicyclus</taxon>
    </lineage>
</organism>
<proteinExistence type="predicted"/>
<dbReference type="PANTHER" id="PTHR44591:SF24">
    <property type="entry name" value="PROTEIN-GLUTAMATE METHYLESTERASE_PROTEIN-GLUTAMINE GLUTAMINASE 1"/>
    <property type="match status" value="1"/>
</dbReference>
<dbReference type="GO" id="GO:0000160">
    <property type="term" value="P:phosphorelay signal transduction system"/>
    <property type="evidence" value="ECO:0007669"/>
    <property type="project" value="InterPro"/>
</dbReference>
<comment type="caution">
    <text evidence="4">The sequence shown here is derived from an EMBL/GenBank/DDBJ whole genome shotgun (WGS) entry which is preliminary data.</text>
</comment>
<dbReference type="Proteomes" id="UP000474757">
    <property type="component" value="Unassembled WGS sequence"/>
</dbReference>
<evidence type="ECO:0000313" key="5">
    <source>
        <dbReference type="Proteomes" id="UP000474757"/>
    </source>
</evidence>
<evidence type="ECO:0000313" key="4">
    <source>
        <dbReference type="EMBL" id="NDV00306.1"/>
    </source>
</evidence>
<feature type="modified residue" description="4-aspartylphosphate" evidence="2">
    <location>
        <position position="55"/>
    </location>
</feature>
<evidence type="ECO:0000259" key="3">
    <source>
        <dbReference type="PROSITE" id="PS50110"/>
    </source>
</evidence>
<sequence>MAKPTILVVEDEWLVAIDIVEELEAAGYEVIGPAHCVADALSLLEPRSPVAAVLDVNLRGETSYPIADALEHRGVPFTFLSSYTRSQLDEGYQNRPLLSKPMTPARLISRLGEMLGD</sequence>
<evidence type="ECO:0000256" key="2">
    <source>
        <dbReference type="PROSITE-ProRule" id="PRU00169"/>
    </source>
</evidence>
<feature type="domain" description="Response regulatory" evidence="3">
    <location>
        <begin position="5"/>
        <end position="115"/>
    </location>
</feature>
<dbReference type="PROSITE" id="PS50110">
    <property type="entry name" value="RESPONSE_REGULATORY"/>
    <property type="match status" value="1"/>
</dbReference>
<evidence type="ECO:0000256" key="1">
    <source>
        <dbReference type="ARBA" id="ARBA00022553"/>
    </source>
</evidence>